<proteinExistence type="inferred from homology"/>
<comment type="similarity">
    <text evidence="1 7 8">Belongs to the universal ribosomal protein uL22 family.</text>
</comment>
<evidence type="ECO:0000256" key="6">
    <source>
        <dbReference type="ARBA" id="ARBA00035207"/>
    </source>
</evidence>
<dbReference type="GO" id="GO:0006412">
    <property type="term" value="P:translation"/>
    <property type="evidence" value="ECO:0007669"/>
    <property type="project" value="UniProtKB-UniRule"/>
</dbReference>
<evidence type="ECO:0000256" key="9">
    <source>
        <dbReference type="RuleBase" id="RU004006"/>
    </source>
</evidence>
<dbReference type="EMBL" id="MHIX01000026">
    <property type="protein sequence ID" value="OGY59060.1"/>
    <property type="molecule type" value="Genomic_DNA"/>
</dbReference>
<dbReference type="Gene3D" id="3.90.470.10">
    <property type="entry name" value="Ribosomal protein L22/L17"/>
    <property type="match status" value="1"/>
</dbReference>
<dbReference type="InterPro" id="IPR005727">
    <property type="entry name" value="Ribosomal_uL22_bac/chlpt-type"/>
</dbReference>
<evidence type="ECO:0000256" key="2">
    <source>
        <dbReference type="ARBA" id="ARBA00022730"/>
    </source>
</evidence>
<evidence type="ECO:0000313" key="13">
    <source>
        <dbReference type="Proteomes" id="UP000178515"/>
    </source>
</evidence>
<protein>
    <recommendedName>
        <fullName evidence="6 7">Large ribosomal subunit protein uL22</fullName>
    </recommendedName>
</protein>
<reference evidence="12 13" key="1">
    <citation type="journal article" date="2016" name="Nat. Commun.">
        <title>Thousands of microbial genomes shed light on interconnected biogeochemical processes in an aquifer system.</title>
        <authorList>
            <person name="Anantharaman K."/>
            <person name="Brown C.T."/>
            <person name="Hug L.A."/>
            <person name="Sharon I."/>
            <person name="Castelle C.J."/>
            <person name="Probst A.J."/>
            <person name="Thomas B.C."/>
            <person name="Singh A."/>
            <person name="Wilkins M.J."/>
            <person name="Karaoz U."/>
            <person name="Brodie E.L."/>
            <person name="Williams K.H."/>
            <person name="Hubbard S.S."/>
            <person name="Banfield J.F."/>
        </authorList>
    </citation>
    <scope>NUCLEOTIDE SEQUENCE [LARGE SCALE GENOMIC DNA]</scope>
</reference>
<dbReference type="PANTHER" id="PTHR13501:SF8">
    <property type="entry name" value="LARGE RIBOSOMAL SUBUNIT PROTEIN UL22M"/>
    <property type="match status" value="1"/>
</dbReference>
<dbReference type="CDD" id="cd00336">
    <property type="entry name" value="Ribosomal_L22"/>
    <property type="match status" value="1"/>
</dbReference>
<keyword evidence="2 7" id="KW-0699">rRNA-binding</keyword>
<comment type="caution">
    <text evidence="12">The sequence shown here is derived from an EMBL/GenBank/DDBJ whole genome shotgun (WGS) entry which is preliminary data.</text>
</comment>
<evidence type="ECO:0000256" key="4">
    <source>
        <dbReference type="ARBA" id="ARBA00022980"/>
    </source>
</evidence>
<evidence type="ECO:0000256" key="3">
    <source>
        <dbReference type="ARBA" id="ARBA00022884"/>
    </source>
</evidence>
<dbReference type="HAMAP" id="MF_01331_B">
    <property type="entry name" value="Ribosomal_uL22_B"/>
    <property type="match status" value="1"/>
</dbReference>
<dbReference type="GO" id="GO:0019843">
    <property type="term" value="F:rRNA binding"/>
    <property type="evidence" value="ECO:0007669"/>
    <property type="project" value="UniProtKB-UniRule"/>
</dbReference>
<dbReference type="SUPFAM" id="SSF54843">
    <property type="entry name" value="Ribosomal protein L22"/>
    <property type="match status" value="1"/>
</dbReference>
<accession>A0A1G1Z583</accession>
<dbReference type="Proteomes" id="UP000178515">
    <property type="component" value="Unassembled WGS sequence"/>
</dbReference>
<evidence type="ECO:0000313" key="12">
    <source>
        <dbReference type="EMBL" id="OGY59060.1"/>
    </source>
</evidence>
<evidence type="ECO:0000256" key="5">
    <source>
        <dbReference type="ARBA" id="ARBA00023274"/>
    </source>
</evidence>
<gene>
    <name evidence="7" type="primary">rplV</name>
    <name evidence="12" type="ORF">A3F24_02650</name>
</gene>
<dbReference type="InterPro" id="IPR036394">
    <property type="entry name" value="Ribosomal_uL22_sf"/>
</dbReference>
<comment type="subunit">
    <text evidence="7 9">Part of the 50S ribosomal subunit.</text>
</comment>
<evidence type="ECO:0000256" key="11">
    <source>
        <dbReference type="SAM" id="MobiDB-lite"/>
    </source>
</evidence>
<evidence type="ECO:0000256" key="7">
    <source>
        <dbReference type="HAMAP-Rule" id="MF_01331"/>
    </source>
</evidence>
<evidence type="ECO:0000256" key="1">
    <source>
        <dbReference type="ARBA" id="ARBA00009451"/>
    </source>
</evidence>
<dbReference type="NCBIfam" id="TIGR01044">
    <property type="entry name" value="rplV_bact"/>
    <property type="match status" value="1"/>
</dbReference>
<keyword evidence="4 7" id="KW-0689">Ribosomal protein</keyword>
<dbReference type="GO" id="GO:0003735">
    <property type="term" value="F:structural constituent of ribosome"/>
    <property type="evidence" value="ECO:0007669"/>
    <property type="project" value="InterPro"/>
</dbReference>
<comment type="function">
    <text evidence="7">The globular domain of the protein is located near the polypeptide exit tunnel on the outside of the subunit, while an extended beta-hairpin is found that lines the wall of the exit tunnel in the center of the 70S ribosome.</text>
</comment>
<organism evidence="12 13">
    <name type="scientific">Candidatus Colwellbacteria bacterium RIFCSPHIGHO2_12_FULL_44_17</name>
    <dbReference type="NCBI Taxonomy" id="1797689"/>
    <lineage>
        <taxon>Bacteria</taxon>
        <taxon>Candidatus Colwelliibacteriota</taxon>
    </lineage>
</organism>
<evidence type="ECO:0000256" key="10">
    <source>
        <dbReference type="RuleBase" id="RU004008"/>
    </source>
</evidence>
<dbReference type="AlphaFoldDB" id="A0A1G1Z583"/>
<name>A0A1G1Z583_9BACT</name>
<dbReference type="PANTHER" id="PTHR13501">
    <property type="entry name" value="CHLOROPLAST 50S RIBOSOMAL PROTEIN L22-RELATED"/>
    <property type="match status" value="1"/>
</dbReference>
<dbReference type="STRING" id="1797689.A3F24_02650"/>
<dbReference type="InterPro" id="IPR001063">
    <property type="entry name" value="Ribosomal_uL22"/>
</dbReference>
<dbReference type="Pfam" id="PF00237">
    <property type="entry name" value="Ribosomal_L22"/>
    <property type="match status" value="1"/>
</dbReference>
<feature type="compositionally biased region" description="Basic and acidic residues" evidence="11">
    <location>
        <begin position="130"/>
        <end position="157"/>
    </location>
</feature>
<dbReference type="InterPro" id="IPR047867">
    <property type="entry name" value="Ribosomal_uL22_bac/org-type"/>
</dbReference>
<keyword evidence="5 7" id="KW-0687">Ribonucleoprotein</keyword>
<keyword evidence="3 7" id="KW-0694">RNA-binding</keyword>
<evidence type="ECO:0000256" key="8">
    <source>
        <dbReference type="RuleBase" id="RU004005"/>
    </source>
</evidence>
<sequence>MAETQAKLNNLRIAPRKVRLVADLIKGMSAAEARAELTFSKKRSAPAILKLLQSAVANAKNNQKLEEDKLYIKSIRVDKGPMLKRALPRARGMATPIHKIWSHVIIVLETNEDLKPPRFTFHARKKIGRKTKEEKREAPKEKQEKPKLSEEGKKDEIVTKKGEAPVKKFFQRKVI</sequence>
<feature type="region of interest" description="Disordered" evidence="11">
    <location>
        <begin position="126"/>
        <end position="157"/>
    </location>
</feature>
<comment type="function">
    <text evidence="7 10">This protein binds specifically to 23S rRNA; its binding is stimulated by other ribosomal proteins, e.g., L4, L17, and L20. It is important during the early stages of 50S assembly. It makes multiple contacts with different domains of the 23S rRNA in the assembled 50S subunit and ribosome.</text>
</comment>
<dbReference type="GO" id="GO:0022625">
    <property type="term" value="C:cytosolic large ribosomal subunit"/>
    <property type="evidence" value="ECO:0007669"/>
    <property type="project" value="TreeGrafter"/>
</dbReference>